<comment type="caution">
    <text evidence="1">The sequence shown here is derived from an EMBL/GenBank/DDBJ whole genome shotgun (WGS) entry which is preliminary data.</text>
</comment>
<proteinExistence type="predicted"/>
<evidence type="ECO:0000313" key="1">
    <source>
        <dbReference type="EMBL" id="GBO89211.1"/>
    </source>
</evidence>
<reference evidence="1 2" key="1">
    <citation type="journal article" date="2019" name="J. Gen. Appl. Microbiol.">
        <title>Aerobic degradation of cis-dichloroethene by the marine bacterium Marinobacter salsuginis strain 5N-3.</title>
        <authorList>
            <person name="Inoue Y."/>
            <person name="Fukunaga Y."/>
            <person name="Katsumata H."/>
            <person name="Ohji S."/>
            <person name="Hosoyama A."/>
            <person name="Mori K."/>
            <person name="Ando K."/>
        </authorList>
    </citation>
    <scope>NUCLEOTIDE SEQUENCE [LARGE SCALE GENOMIC DNA]</scope>
    <source>
        <strain evidence="1 2">NBRC 109114</strain>
    </source>
</reference>
<evidence type="ECO:0008006" key="3">
    <source>
        <dbReference type="Google" id="ProtNLM"/>
    </source>
</evidence>
<dbReference type="RefSeq" id="WP_136631084.1">
    <property type="nucleotide sequence ID" value="NZ_BGZI01000020.1"/>
</dbReference>
<evidence type="ECO:0000313" key="2">
    <source>
        <dbReference type="Proteomes" id="UP000387223"/>
    </source>
</evidence>
<accession>A0A5M3Q2C8</accession>
<name>A0A5M3Q2C8_9GAMM</name>
<sequence>MTNPERTAILIDPAKRTVTEVPYDGTSARFKELTGSERMEATPVINAGPGGRLDEEGFYIEGENLFEGYQYDDSILYDGDALFEHFSFFRFPLYPELVAGPVLIAGVDQDGKSCAPGITAADLQKHITWLGMSPA</sequence>
<protein>
    <recommendedName>
        <fullName evidence="3">DUF3846 domain-containing protein</fullName>
    </recommendedName>
</protein>
<gene>
    <name evidence="1" type="ORF">MSSD14B_28790</name>
</gene>
<organism evidence="1 2">
    <name type="scientific">Marinobacter salsuginis</name>
    <dbReference type="NCBI Taxonomy" id="418719"/>
    <lineage>
        <taxon>Bacteria</taxon>
        <taxon>Pseudomonadati</taxon>
        <taxon>Pseudomonadota</taxon>
        <taxon>Gammaproteobacteria</taxon>
        <taxon>Pseudomonadales</taxon>
        <taxon>Marinobacteraceae</taxon>
        <taxon>Marinobacter</taxon>
    </lineage>
</organism>
<dbReference type="Proteomes" id="UP000387223">
    <property type="component" value="Unassembled WGS sequence"/>
</dbReference>
<dbReference type="AlphaFoldDB" id="A0A5M3Q2C8"/>
<dbReference type="EMBL" id="BGZI01000020">
    <property type="protein sequence ID" value="GBO89211.1"/>
    <property type="molecule type" value="Genomic_DNA"/>
</dbReference>